<dbReference type="SUPFAM" id="SSF56059">
    <property type="entry name" value="Glutathione synthetase ATP-binding domain-like"/>
    <property type="match status" value="1"/>
</dbReference>
<dbReference type="Gene3D" id="3.30.470.20">
    <property type="entry name" value="ATP-grasp fold, B domain"/>
    <property type="match status" value="2"/>
</dbReference>
<gene>
    <name evidence="3" type="ORF">LACZS2_001220</name>
</gene>
<evidence type="ECO:0000313" key="4">
    <source>
        <dbReference type="Proteomes" id="UP001229832"/>
    </source>
</evidence>
<evidence type="ECO:0000313" key="3">
    <source>
        <dbReference type="EMBL" id="WLV85020.1"/>
    </source>
</evidence>
<evidence type="ECO:0000256" key="1">
    <source>
        <dbReference type="PROSITE-ProRule" id="PRU00409"/>
    </source>
</evidence>
<dbReference type="EMBL" id="CP132485">
    <property type="protein sequence ID" value="WLV85020.1"/>
    <property type="molecule type" value="Genomic_DNA"/>
</dbReference>
<dbReference type="InterPro" id="IPR014746">
    <property type="entry name" value="Gln_synth/guanido_kin_cat_dom"/>
</dbReference>
<organism evidence="3 4">
    <name type="scientific">Lacticaseibacillus zeae subsp. silagei</name>
    <dbReference type="NCBI Taxonomy" id="3068307"/>
    <lineage>
        <taxon>Bacteria</taxon>
        <taxon>Bacillati</taxon>
        <taxon>Bacillota</taxon>
        <taxon>Bacilli</taxon>
        <taxon>Lactobacillales</taxon>
        <taxon>Lactobacillaceae</taxon>
        <taxon>Lacticaseibacillus</taxon>
    </lineage>
</organism>
<proteinExistence type="predicted"/>
<dbReference type="RefSeq" id="WP_172493504.1">
    <property type="nucleotide sequence ID" value="NZ_CP132484.1"/>
</dbReference>
<protein>
    <submittedName>
        <fullName evidence="3">Glutamate--cysteine ligase</fullName>
    </submittedName>
</protein>
<reference evidence="3 4" key="1">
    <citation type="submission" date="2023-08" db="EMBL/GenBank/DDBJ databases">
        <authorList>
            <person name="Buchebner-Jance M."/>
        </authorList>
    </citation>
    <scope>NUCLEOTIDE SEQUENCE [LARGE SCALE GENOMIC DNA]</scope>
    <source>
        <strain evidence="3 4">NCIMB 15475</strain>
    </source>
</reference>
<feature type="domain" description="ATP-grasp" evidence="2">
    <location>
        <begin position="399"/>
        <end position="651"/>
    </location>
</feature>
<sequence>MVNHYWQLIQKQHLSDLALQTRIGVVRTVKPELPEGAQLAAWSQLSRHALVQPLSASTLQVVTSLLDDFAGVIAELRAGLSRIWANLPEGGRLPVFSEEHVNQQVVRIVLPETLFERLYTAENFQGQGPDYVTYRNEVYDLVANGLMRQLPLLTDLFAATPLSGHQAFWPSSDQERQLVQKVTDPDHLDRTLALDVMVELDPYTASGITPQMLTFLRDSCWFALSQPAIPVAVASEVRRHALEEARKIAAMAPATPVKELTATMDAMTTWLNHMGMTAQQKQAFELMQTRLMTPETTVAGQVAATFGDKNAAAKSLSEEARADLVGTDGLPGMVDLSGNTQALVQAAIDGGFQFTLLDRQQGLVQIATDTQTQVIVDGTITKYTPGNALMIATHRHAAKKLLAAVGIPVARGAKFTRWPDAKSAFERSFAHKSIVVKPEARSQGVAVEQFAVPPTEKQFARAFHEANRYHGVLIEMMARGTTYHFTIVNQQVLSVLETAAANVVGDGRKAIKELVALKNGTRPAARQLQLDVAALRQLKLQSVTPETVLRRGQQIFLATAAHPQTGGDLYDVTDEIDASYKKLAVEAASALDLPVAAVDIVIDNLYAAYDPDVAGQAVVISVNPAPDLISPQQPDMGTPRFIAPKLLSWLFAEK</sequence>
<dbReference type="Gene3D" id="3.30.590.20">
    <property type="match status" value="1"/>
</dbReference>
<name>A0ABD7ZED5_LACZE</name>
<evidence type="ECO:0000259" key="2">
    <source>
        <dbReference type="PROSITE" id="PS50975"/>
    </source>
</evidence>
<keyword evidence="3" id="KW-0436">Ligase</keyword>
<dbReference type="GO" id="GO:0005524">
    <property type="term" value="F:ATP binding"/>
    <property type="evidence" value="ECO:0007669"/>
    <property type="project" value="UniProtKB-UniRule"/>
</dbReference>
<keyword evidence="4" id="KW-1185">Reference proteome</keyword>
<dbReference type="InterPro" id="IPR011761">
    <property type="entry name" value="ATP-grasp"/>
</dbReference>
<dbReference type="SUPFAM" id="SSF55931">
    <property type="entry name" value="Glutamine synthetase/guanido kinase"/>
    <property type="match status" value="1"/>
</dbReference>
<dbReference type="PROSITE" id="PS50975">
    <property type="entry name" value="ATP_GRASP"/>
    <property type="match status" value="1"/>
</dbReference>
<dbReference type="Proteomes" id="UP001229832">
    <property type="component" value="Chromosome"/>
</dbReference>
<dbReference type="GO" id="GO:0016874">
    <property type="term" value="F:ligase activity"/>
    <property type="evidence" value="ECO:0007669"/>
    <property type="project" value="UniProtKB-KW"/>
</dbReference>
<accession>A0ABD7ZED5</accession>
<dbReference type="AlphaFoldDB" id="A0ABD7ZED5"/>
<keyword evidence="1" id="KW-0067">ATP-binding</keyword>
<dbReference type="GeneID" id="93269589"/>
<keyword evidence="1" id="KW-0547">Nucleotide-binding</keyword>